<name>A0A2K5AR18_9ARCH</name>
<dbReference type="KEGG" id="ncv:NCAV_0919"/>
<proteinExistence type="predicted"/>
<dbReference type="PANTHER" id="PTHR13452">
    <property type="entry name" value="THUMP DOMAIN CONTAINING PROTEIN 1-RELATED"/>
    <property type="match status" value="1"/>
</dbReference>
<dbReference type="InterPro" id="IPR004114">
    <property type="entry name" value="THUMP_dom"/>
</dbReference>
<evidence type="ECO:0000313" key="4">
    <source>
        <dbReference type="Proteomes" id="UP000236248"/>
    </source>
</evidence>
<dbReference type="Proteomes" id="UP000236248">
    <property type="component" value="Chromosome NCAV"/>
</dbReference>
<reference evidence="4" key="1">
    <citation type="submission" date="2018-01" db="EMBL/GenBank/DDBJ databases">
        <authorList>
            <person name="Kerou L M."/>
        </authorList>
    </citation>
    <scope>NUCLEOTIDE SEQUENCE [LARGE SCALE GENOMIC DNA]</scope>
    <source>
        <strain evidence="4">SCU2</strain>
    </source>
</reference>
<keyword evidence="4" id="KW-1185">Reference proteome</keyword>
<dbReference type="SMART" id="SM00981">
    <property type="entry name" value="THUMP"/>
    <property type="match status" value="1"/>
</dbReference>
<dbReference type="PANTHER" id="PTHR13452:SF10">
    <property type="entry name" value="THUMP DOMAIN-CONTAINING PROTEIN 1"/>
    <property type="match status" value="1"/>
</dbReference>
<dbReference type="CDD" id="cd11717">
    <property type="entry name" value="THUMP_THUMPD1_like"/>
    <property type="match status" value="1"/>
</dbReference>
<gene>
    <name evidence="3" type="ORF">NCAV_0919</name>
</gene>
<evidence type="ECO:0000256" key="1">
    <source>
        <dbReference type="PROSITE-ProRule" id="PRU00529"/>
    </source>
</evidence>
<dbReference type="SUPFAM" id="SSF143437">
    <property type="entry name" value="THUMP domain-like"/>
    <property type="match status" value="1"/>
</dbReference>
<sequence length="183" mass="20847">MLLTTYRHAERDARDEMVTLMHELFKDEGEAKVGLVDVWYTGISGLLACRSSIDPFKVVRSLRSIAMDEPWRIRYILRLIPIEKVVNTSVEEISDACSELASLKIGKDESFRITVEKRMMHSLHSMEIIKAVASRIDRRVDLTNYDWLVLIEVVGKVTGVAVLKYDDVFSSIKVKRSLADSSV</sequence>
<dbReference type="AlphaFoldDB" id="A0A2K5AR18"/>
<feature type="domain" description="THUMP" evidence="2">
    <location>
        <begin position="64"/>
        <end position="164"/>
    </location>
</feature>
<organism evidence="3 4">
    <name type="scientific">Candidatus Nitrosocaldus cavascurensis</name>
    <dbReference type="NCBI Taxonomy" id="2058097"/>
    <lineage>
        <taxon>Archaea</taxon>
        <taxon>Nitrososphaerota</taxon>
        <taxon>Nitrososphaeria</taxon>
        <taxon>Candidatus Nitrosocaldales</taxon>
        <taxon>Candidatus Nitrosocaldaceae</taxon>
        <taxon>Candidatus Nitrosocaldus</taxon>
    </lineage>
</organism>
<evidence type="ECO:0000313" key="3">
    <source>
        <dbReference type="EMBL" id="SPC34096.1"/>
    </source>
</evidence>
<protein>
    <submittedName>
        <fullName evidence="3">Putative THUMP domain protein</fullName>
    </submittedName>
</protein>
<dbReference type="InterPro" id="IPR040183">
    <property type="entry name" value="THUMPD1-like"/>
</dbReference>
<evidence type="ECO:0000259" key="2">
    <source>
        <dbReference type="PROSITE" id="PS51165"/>
    </source>
</evidence>
<dbReference type="EMBL" id="LT981265">
    <property type="protein sequence ID" value="SPC34096.1"/>
    <property type="molecule type" value="Genomic_DNA"/>
</dbReference>
<accession>A0A2K5AR18</accession>
<dbReference type="PROSITE" id="PS51165">
    <property type="entry name" value="THUMP"/>
    <property type="match status" value="1"/>
</dbReference>
<dbReference type="Gene3D" id="3.30.2300.10">
    <property type="entry name" value="THUMP superfamily"/>
    <property type="match status" value="1"/>
</dbReference>
<dbReference type="Pfam" id="PF02926">
    <property type="entry name" value="THUMP"/>
    <property type="match status" value="1"/>
</dbReference>
<keyword evidence="1" id="KW-0694">RNA-binding</keyword>
<dbReference type="GO" id="GO:0006400">
    <property type="term" value="P:tRNA modification"/>
    <property type="evidence" value="ECO:0007669"/>
    <property type="project" value="InterPro"/>
</dbReference>
<dbReference type="GO" id="GO:0003723">
    <property type="term" value="F:RNA binding"/>
    <property type="evidence" value="ECO:0007669"/>
    <property type="project" value="UniProtKB-UniRule"/>
</dbReference>